<dbReference type="EMBL" id="BMQL01000090">
    <property type="protein sequence ID" value="GGR38942.1"/>
    <property type="molecule type" value="Genomic_DNA"/>
</dbReference>
<accession>A0A918KX59</accession>
<reference evidence="2" key="1">
    <citation type="journal article" date="2014" name="Int. J. Syst. Evol. Microbiol.">
        <title>Complete genome sequence of Corynebacterium casei LMG S-19264T (=DSM 44701T), isolated from a smear-ripened cheese.</title>
        <authorList>
            <consortium name="US DOE Joint Genome Institute (JGI-PGF)"/>
            <person name="Walter F."/>
            <person name="Albersmeier A."/>
            <person name="Kalinowski J."/>
            <person name="Ruckert C."/>
        </authorList>
    </citation>
    <scope>NUCLEOTIDE SEQUENCE</scope>
    <source>
        <strain evidence="2">JCM 31311</strain>
    </source>
</reference>
<reference evidence="2" key="2">
    <citation type="submission" date="2020-09" db="EMBL/GenBank/DDBJ databases">
        <authorList>
            <person name="Sun Q."/>
            <person name="Ohkuma M."/>
        </authorList>
    </citation>
    <scope>NUCLEOTIDE SEQUENCE</scope>
    <source>
        <strain evidence="2">JCM 31311</strain>
    </source>
</reference>
<comment type="caution">
    <text evidence="2">The sequence shown here is derived from an EMBL/GenBank/DDBJ whole genome shotgun (WGS) entry which is preliminary data.</text>
</comment>
<gene>
    <name evidence="2" type="ORF">GCM10008957_54880</name>
</gene>
<dbReference type="Proteomes" id="UP000603865">
    <property type="component" value="Unassembled WGS sequence"/>
</dbReference>
<sequence>MSEKQERLLSVAVEAAYVGMTGQAEQITDLWLWAIKAAPSQGFGGFGLSDLAARTKRLYAGRGAATNKIKRCNGRSKNTPLPNCDQRLTNLFAPPALWVGGWGVGNKAASERPPNLNSPRTPNRQPQSNLQTPNKQQTTH</sequence>
<proteinExistence type="predicted"/>
<evidence type="ECO:0000313" key="2">
    <source>
        <dbReference type="EMBL" id="GGR38942.1"/>
    </source>
</evidence>
<feature type="region of interest" description="Disordered" evidence="1">
    <location>
        <begin position="103"/>
        <end position="140"/>
    </location>
</feature>
<dbReference type="AlphaFoldDB" id="A0A918KX59"/>
<feature type="compositionally biased region" description="Polar residues" evidence="1">
    <location>
        <begin position="115"/>
        <end position="140"/>
    </location>
</feature>
<evidence type="ECO:0000313" key="3">
    <source>
        <dbReference type="Proteomes" id="UP000603865"/>
    </source>
</evidence>
<name>A0A918KX59_9DEIO</name>
<keyword evidence="3" id="KW-1185">Reference proteome</keyword>
<evidence type="ECO:0000256" key="1">
    <source>
        <dbReference type="SAM" id="MobiDB-lite"/>
    </source>
</evidence>
<protein>
    <submittedName>
        <fullName evidence="2">Uncharacterized protein</fullName>
    </submittedName>
</protein>
<organism evidence="2 3">
    <name type="scientific">Deinococcus ruber</name>
    <dbReference type="NCBI Taxonomy" id="1848197"/>
    <lineage>
        <taxon>Bacteria</taxon>
        <taxon>Thermotogati</taxon>
        <taxon>Deinococcota</taxon>
        <taxon>Deinococci</taxon>
        <taxon>Deinococcales</taxon>
        <taxon>Deinococcaceae</taxon>
        <taxon>Deinococcus</taxon>
    </lineage>
</organism>
<dbReference type="RefSeq" id="WP_189093714.1">
    <property type="nucleotide sequence ID" value="NZ_BMQL01000090.1"/>
</dbReference>